<dbReference type="PANTHER" id="PTHR47999">
    <property type="entry name" value="TRANSCRIPTION FACTOR MYB8-RELATED-RELATED"/>
    <property type="match status" value="1"/>
</dbReference>
<dbReference type="Gene3D" id="1.10.10.60">
    <property type="entry name" value="Homeodomain-like"/>
    <property type="match status" value="1"/>
</dbReference>
<organism evidence="6 7">
    <name type="scientific">Musa balbisiana</name>
    <name type="common">Banana</name>
    <dbReference type="NCBI Taxonomy" id="52838"/>
    <lineage>
        <taxon>Eukaryota</taxon>
        <taxon>Viridiplantae</taxon>
        <taxon>Streptophyta</taxon>
        <taxon>Embryophyta</taxon>
        <taxon>Tracheophyta</taxon>
        <taxon>Spermatophyta</taxon>
        <taxon>Magnoliopsida</taxon>
        <taxon>Liliopsida</taxon>
        <taxon>Zingiberales</taxon>
        <taxon>Musaceae</taxon>
        <taxon>Musa</taxon>
    </lineage>
</organism>
<protein>
    <recommendedName>
        <fullName evidence="8">HTH myb-type domain-containing protein</fullName>
    </recommendedName>
</protein>
<gene>
    <name evidence="6" type="ORF">C4D60_Mb04t28840</name>
</gene>
<dbReference type="EMBL" id="PYDT01000001">
    <property type="protein sequence ID" value="THU74009.1"/>
    <property type="molecule type" value="Genomic_DNA"/>
</dbReference>
<dbReference type="Proteomes" id="UP000317650">
    <property type="component" value="Chromosome 4"/>
</dbReference>
<sequence>MELLVSIYGGMCRIVREVGRKERIEMVKKRENEGKKKKSVMAWKRGAWSAEEDRKLVEYVTAHGDKKWRTLAAKAGMFPSPFLLTPRSQHDMHEPVPTLPQENDGLDRCGKSCRLRWLNYLRPGIKRGNMSEEEEDLIIRLHNLLGNR</sequence>
<dbReference type="Pfam" id="PF13921">
    <property type="entry name" value="Myb_DNA-bind_6"/>
    <property type="match status" value="1"/>
</dbReference>
<dbReference type="CDD" id="cd00167">
    <property type="entry name" value="SANT"/>
    <property type="match status" value="1"/>
</dbReference>
<dbReference type="SUPFAM" id="SSF46689">
    <property type="entry name" value="Homeodomain-like"/>
    <property type="match status" value="2"/>
</dbReference>
<evidence type="ECO:0008006" key="8">
    <source>
        <dbReference type="Google" id="ProtNLM"/>
    </source>
</evidence>
<dbReference type="GO" id="GO:0005634">
    <property type="term" value="C:nucleus"/>
    <property type="evidence" value="ECO:0007669"/>
    <property type="project" value="UniProtKB-SubCell"/>
</dbReference>
<keyword evidence="3" id="KW-0539">Nucleus</keyword>
<feature type="domain" description="HTH myb-type" evidence="5">
    <location>
        <begin position="44"/>
        <end position="125"/>
    </location>
</feature>
<comment type="subcellular location">
    <subcellularLocation>
        <location evidence="1">Nucleus</location>
    </subcellularLocation>
</comment>
<reference evidence="6 7" key="1">
    <citation type="journal article" date="2019" name="Nat. Plants">
        <title>Genome sequencing of Musa balbisiana reveals subgenome evolution and function divergence in polyploid bananas.</title>
        <authorList>
            <person name="Yao X."/>
        </authorList>
    </citation>
    <scope>NUCLEOTIDE SEQUENCE [LARGE SCALE GENOMIC DNA]</scope>
    <source>
        <strain evidence="7">cv. DH-PKW</strain>
        <tissue evidence="6">Leaves</tissue>
    </source>
</reference>
<dbReference type="SMART" id="SM00717">
    <property type="entry name" value="SANT"/>
    <property type="match status" value="1"/>
</dbReference>
<keyword evidence="7" id="KW-1185">Reference proteome</keyword>
<feature type="domain" description="HTH myb-type" evidence="5">
    <location>
        <begin position="126"/>
        <end position="148"/>
    </location>
</feature>
<comment type="caution">
    <text evidence="6">The sequence shown here is derived from an EMBL/GenBank/DDBJ whole genome shotgun (WGS) entry which is preliminary data.</text>
</comment>
<dbReference type="InterPro" id="IPR001005">
    <property type="entry name" value="SANT/Myb"/>
</dbReference>
<dbReference type="GO" id="GO:0003677">
    <property type="term" value="F:DNA binding"/>
    <property type="evidence" value="ECO:0007669"/>
    <property type="project" value="UniProtKB-KW"/>
</dbReference>
<evidence type="ECO:0000256" key="2">
    <source>
        <dbReference type="ARBA" id="ARBA00023125"/>
    </source>
</evidence>
<dbReference type="PROSITE" id="PS50090">
    <property type="entry name" value="MYB_LIKE"/>
    <property type="match status" value="1"/>
</dbReference>
<proteinExistence type="predicted"/>
<dbReference type="AlphaFoldDB" id="A0A4S8KFI7"/>
<evidence type="ECO:0000256" key="3">
    <source>
        <dbReference type="ARBA" id="ARBA00023242"/>
    </source>
</evidence>
<evidence type="ECO:0000313" key="6">
    <source>
        <dbReference type="EMBL" id="THU74009.1"/>
    </source>
</evidence>
<accession>A0A4S8KFI7</accession>
<feature type="domain" description="Myb-like" evidence="4">
    <location>
        <begin position="44"/>
        <end position="121"/>
    </location>
</feature>
<dbReference type="InterPro" id="IPR009057">
    <property type="entry name" value="Homeodomain-like_sf"/>
</dbReference>
<dbReference type="PANTHER" id="PTHR47999:SF107">
    <property type="entry name" value="TRANSCRIPTION FACTOR MYB114-LIKE"/>
    <property type="match status" value="1"/>
</dbReference>
<keyword evidence="2" id="KW-0238">DNA-binding</keyword>
<evidence type="ECO:0000259" key="4">
    <source>
        <dbReference type="PROSITE" id="PS50090"/>
    </source>
</evidence>
<evidence type="ECO:0000313" key="7">
    <source>
        <dbReference type="Proteomes" id="UP000317650"/>
    </source>
</evidence>
<evidence type="ECO:0000256" key="1">
    <source>
        <dbReference type="ARBA" id="ARBA00004123"/>
    </source>
</evidence>
<dbReference type="InterPro" id="IPR015495">
    <property type="entry name" value="Myb_TF_plants"/>
</dbReference>
<evidence type="ECO:0000259" key="5">
    <source>
        <dbReference type="PROSITE" id="PS51294"/>
    </source>
</evidence>
<name>A0A4S8KFI7_MUSBA</name>
<dbReference type="InterPro" id="IPR017930">
    <property type="entry name" value="Myb_dom"/>
</dbReference>
<dbReference type="STRING" id="52838.A0A4S8KFI7"/>
<dbReference type="PROSITE" id="PS51294">
    <property type="entry name" value="HTH_MYB"/>
    <property type="match status" value="2"/>
</dbReference>